<name>A0A7Z7MUQ2_9PROT</name>
<organism evidence="1 2">
    <name type="scientific">Sterolibacterium denitrificans</name>
    <dbReference type="NCBI Taxonomy" id="157592"/>
    <lineage>
        <taxon>Bacteria</taxon>
        <taxon>Pseudomonadati</taxon>
        <taxon>Pseudomonadota</taxon>
        <taxon>Betaproteobacteria</taxon>
        <taxon>Nitrosomonadales</taxon>
        <taxon>Sterolibacteriaceae</taxon>
        <taxon>Sterolibacterium</taxon>
    </lineage>
</organism>
<protein>
    <submittedName>
        <fullName evidence="1">Uncharacterized protein</fullName>
    </submittedName>
</protein>
<evidence type="ECO:0000313" key="2">
    <source>
        <dbReference type="Proteomes" id="UP000242886"/>
    </source>
</evidence>
<proteinExistence type="predicted"/>
<sequence length="28" mass="3091">MFLVNHPQAATAREAQDVLLKWAHEGAS</sequence>
<dbReference type="Proteomes" id="UP000242886">
    <property type="component" value="Chromosome SDENCHOL"/>
</dbReference>
<dbReference type="AlphaFoldDB" id="A0A7Z7MUQ2"/>
<reference evidence="1" key="1">
    <citation type="submission" date="2017-03" db="EMBL/GenBank/DDBJ databases">
        <authorList>
            <consortium name="AG Boll"/>
        </authorList>
    </citation>
    <scope>NUCLEOTIDE SEQUENCE [LARGE SCALE GENOMIC DNA]</scope>
    <source>
        <strain evidence="1">Chol</strain>
    </source>
</reference>
<evidence type="ECO:0000313" key="1">
    <source>
        <dbReference type="EMBL" id="SMB24086.1"/>
    </source>
</evidence>
<gene>
    <name evidence="1" type="ORF">SDENCHOL_10983</name>
</gene>
<accession>A0A7Z7MUQ2</accession>
<keyword evidence="2" id="KW-1185">Reference proteome</keyword>
<dbReference type="EMBL" id="LT837803">
    <property type="protein sequence ID" value="SMB24086.1"/>
    <property type="molecule type" value="Genomic_DNA"/>
</dbReference>